<proteinExistence type="predicted"/>
<accession>A0A1I1KXC0</accession>
<dbReference type="RefSeq" id="WP_090974605.1">
    <property type="nucleotide sequence ID" value="NZ_FOLL01000017.1"/>
</dbReference>
<dbReference type="Proteomes" id="UP000199577">
    <property type="component" value="Unassembled WGS sequence"/>
</dbReference>
<name>A0A1I1KXC0_9SPHI</name>
<dbReference type="Pfam" id="PF08818">
    <property type="entry name" value="DUF1801"/>
    <property type="match status" value="1"/>
</dbReference>
<protein>
    <recommendedName>
        <fullName evidence="1">YdhG-like domain-containing protein</fullName>
    </recommendedName>
</protein>
<dbReference type="OrthoDB" id="5951444at2"/>
<gene>
    <name evidence="2" type="ORF">SAMN05421747_11772</name>
</gene>
<organism evidence="2 3">
    <name type="scientific">Parapedobacter composti</name>
    <dbReference type="NCBI Taxonomy" id="623281"/>
    <lineage>
        <taxon>Bacteria</taxon>
        <taxon>Pseudomonadati</taxon>
        <taxon>Bacteroidota</taxon>
        <taxon>Sphingobacteriia</taxon>
        <taxon>Sphingobacteriales</taxon>
        <taxon>Sphingobacteriaceae</taxon>
        <taxon>Parapedobacter</taxon>
    </lineage>
</organism>
<dbReference type="STRING" id="623281.SAMN05421747_11772"/>
<evidence type="ECO:0000259" key="1">
    <source>
        <dbReference type="Pfam" id="PF08818"/>
    </source>
</evidence>
<evidence type="ECO:0000313" key="3">
    <source>
        <dbReference type="Proteomes" id="UP000199577"/>
    </source>
</evidence>
<keyword evidence="3" id="KW-1185">Reference proteome</keyword>
<evidence type="ECO:0000313" key="2">
    <source>
        <dbReference type="EMBL" id="SFC65285.1"/>
    </source>
</evidence>
<dbReference type="InterPro" id="IPR014922">
    <property type="entry name" value="YdhG-like"/>
</dbReference>
<dbReference type="AlphaFoldDB" id="A0A1I1KXC0"/>
<sequence>MAKTKTTYTGEDITDFINLYVDDEQKKADSYQLIDLLREWSDAEPKMWGPSIIGFGNYHYKYASGHEGDAPVLAFSPRKAALTLYVYSDTVKSKKLLTDLGKFKMSKACIYVKRLADINTDILREICIESIKYISEHYECSCRVKNQH</sequence>
<dbReference type="EMBL" id="FOLL01000017">
    <property type="protein sequence ID" value="SFC65285.1"/>
    <property type="molecule type" value="Genomic_DNA"/>
</dbReference>
<feature type="domain" description="YdhG-like" evidence="1">
    <location>
        <begin position="35"/>
        <end position="129"/>
    </location>
</feature>
<reference evidence="2 3" key="1">
    <citation type="submission" date="2016-10" db="EMBL/GenBank/DDBJ databases">
        <authorList>
            <person name="de Groot N.N."/>
        </authorList>
    </citation>
    <scope>NUCLEOTIDE SEQUENCE [LARGE SCALE GENOMIC DNA]</scope>
    <source>
        <strain evidence="2 3">DSM 22900</strain>
    </source>
</reference>